<name>A0A1J5Q4M0_9ZZZZ</name>
<sequence>MLGARGDLRPTPAADPTDQLHRRARRQTGDRDVRLRLDRGPSAGEIGPGDRVDAVEDDRAGVRSDEPDYLVDEGRLAGAVMPEETDHLTGCHVEVDAVVRLHAAAPGVALAESADREDGAGFHDYLQGIYR</sequence>
<comment type="caution">
    <text evidence="2">The sequence shown here is derived from an EMBL/GenBank/DDBJ whole genome shotgun (WGS) entry which is preliminary data.</text>
</comment>
<proteinExistence type="predicted"/>
<evidence type="ECO:0000313" key="2">
    <source>
        <dbReference type="EMBL" id="OIQ78681.1"/>
    </source>
</evidence>
<protein>
    <submittedName>
        <fullName evidence="2">Uncharacterized protein</fullName>
    </submittedName>
</protein>
<evidence type="ECO:0000256" key="1">
    <source>
        <dbReference type="SAM" id="MobiDB-lite"/>
    </source>
</evidence>
<reference evidence="2" key="1">
    <citation type="submission" date="2016-10" db="EMBL/GenBank/DDBJ databases">
        <title>Sequence of Gallionella enrichment culture.</title>
        <authorList>
            <person name="Poehlein A."/>
            <person name="Muehling M."/>
            <person name="Daniel R."/>
        </authorList>
    </citation>
    <scope>NUCLEOTIDE SEQUENCE</scope>
</reference>
<gene>
    <name evidence="2" type="ORF">GALL_396150</name>
</gene>
<feature type="compositionally biased region" description="Basic and acidic residues" evidence="1">
    <location>
        <begin position="48"/>
        <end position="66"/>
    </location>
</feature>
<organism evidence="2">
    <name type="scientific">mine drainage metagenome</name>
    <dbReference type="NCBI Taxonomy" id="410659"/>
    <lineage>
        <taxon>unclassified sequences</taxon>
        <taxon>metagenomes</taxon>
        <taxon>ecological metagenomes</taxon>
    </lineage>
</organism>
<feature type="compositionally biased region" description="Basic and acidic residues" evidence="1">
    <location>
        <begin position="27"/>
        <end position="39"/>
    </location>
</feature>
<feature type="region of interest" description="Disordered" evidence="1">
    <location>
        <begin position="1"/>
        <end position="66"/>
    </location>
</feature>
<dbReference type="EMBL" id="MLJW01001356">
    <property type="protein sequence ID" value="OIQ78681.1"/>
    <property type="molecule type" value="Genomic_DNA"/>
</dbReference>
<dbReference type="AlphaFoldDB" id="A0A1J5Q4M0"/>
<accession>A0A1J5Q4M0</accession>